<dbReference type="InterPro" id="IPR004572">
    <property type="entry name" value="Protoporphyrinogen_oxidase"/>
</dbReference>
<evidence type="ECO:0000313" key="8">
    <source>
        <dbReference type="EMBL" id="MBD5779060.1"/>
    </source>
</evidence>
<dbReference type="Pfam" id="PF01593">
    <property type="entry name" value="Amino_oxidase"/>
    <property type="match status" value="1"/>
</dbReference>
<dbReference type="PANTHER" id="PTHR42923:SF3">
    <property type="entry name" value="PROTOPORPHYRINOGEN OXIDASE"/>
    <property type="match status" value="1"/>
</dbReference>
<dbReference type="Gene3D" id="3.90.660.20">
    <property type="entry name" value="Protoporphyrinogen oxidase, mitochondrial, domain 2"/>
    <property type="match status" value="1"/>
</dbReference>
<evidence type="ECO:0000256" key="3">
    <source>
        <dbReference type="ARBA" id="ARBA00022827"/>
    </source>
</evidence>
<dbReference type="GO" id="GO:0005737">
    <property type="term" value="C:cytoplasm"/>
    <property type="evidence" value="ECO:0007669"/>
    <property type="project" value="UniProtKB-SubCell"/>
</dbReference>
<gene>
    <name evidence="8" type="primary">hemG</name>
    <name evidence="8" type="ORF">IEN85_06110</name>
</gene>
<keyword evidence="5 6" id="KW-0350">Heme biosynthesis</keyword>
<evidence type="ECO:0000256" key="5">
    <source>
        <dbReference type="ARBA" id="ARBA00023133"/>
    </source>
</evidence>
<comment type="subcellular location">
    <subcellularLocation>
        <location evidence="6">Cytoplasm</location>
    </subcellularLocation>
</comment>
<keyword evidence="2 6" id="KW-0285">Flavoprotein</keyword>
<keyword evidence="6" id="KW-0963">Cytoplasm</keyword>
<dbReference type="SUPFAM" id="SSF54373">
    <property type="entry name" value="FAD-linked reductases, C-terminal domain"/>
    <property type="match status" value="1"/>
</dbReference>
<keyword evidence="4 6" id="KW-0560">Oxidoreductase</keyword>
<proteinExistence type="inferred from homology"/>
<comment type="pathway">
    <text evidence="6">Porphyrin-containing compound metabolism; protoheme biosynthesis.</text>
</comment>
<dbReference type="SUPFAM" id="SSF51905">
    <property type="entry name" value="FAD/NAD(P)-binding domain"/>
    <property type="match status" value="1"/>
</dbReference>
<dbReference type="InterPro" id="IPR036188">
    <property type="entry name" value="FAD/NAD-bd_sf"/>
</dbReference>
<dbReference type="GO" id="GO:0004729">
    <property type="term" value="F:oxygen-dependent protoporphyrinogen oxidase activity"/>
    <property type="evidence" value="ECO:0007669"/>
    <property type="project" value="UniProtKB-UniRule"/>
</dbReference>
<evidence type="ECO:0000256" key="1">
    <source>
        <dbReference type="ARBA" id="ARBA00001974"/>
    </source>
</evidence>
<dbReference type="RefSeq" id="WP_191616202.1">
    <property type="nucleotide sequence ID" value="NZ_JACYFG010000007.1"/>
</dbReference>
<comment type="function">
    <text evidence="6">Involved in coproporphyrin-dependent heme b biosynthesis. Catalyzes the oxidation of coproporphyrinogen III to coproporphyrin III.</text>
</comment>
<dbReference type="InterPro" id="IPR002937">
    <property type="entry name" value="Amino_oxidase"/>
</dbReference>
<dbReference type="GO" id="GO:0006783">
    <property type="term" value="P:heme biosynthetic process"/>
    <property type="evidence" value="ECO:0007669"/>
    <property type="project" value="UniProtKB-UniRule"/>
</dbReference>
<comment type="caution">
    <text evidence="8">The sequence shown here is derived from an EMBL/GenBank/DDBJ whole genome shotgun (WGS) entry which is preliminary data.</text>
</comment>
<organism evidence="8 9">
    <name type="scientific">Pelagicoccus enzymogenes</name>
    <dbReference type="NCBI Taxonomy" id="2773457"/>
    <lineage>
        <taxon>Bacteria</taxon>
        <taxon>Pseudomonadati</taxon>
        <taxon>Verrucomicrobiota</taxon>
        <taxon>Opitutia</taxon>
        <taxon>Puniceicoccales</taxon>
        <taxon>Pelagicoccaceae</taxon>
        <taxon>Pelagicoccus</taxon>
    </lineage>
</organism>
<protein>
    <recommendedName>
        <fullName evidence="6">Coproporphyrinogen III oxidase</fullName>
        <ecNumber evidence="6">1.3.3.15</ecNumber>
    </recommendedName>
</protein>
<evidence type="ECO:0000259" key="7">
    <source>
        <dbReference type="Pfam" id="PF01593"/>
    </source>
</evidence>
<comment type="catalytic activity">
    <reaction evidence="6">
        <text>coproporphyrinogen III + 3 O2 = coproporphyrin III + 3 H2O2</text>
        <dbReference type="Rhea" id="RHEA:43436"/>
        <dbReference type="ChEBI" id="CHEBI:15379"/>
        <dbReference type="ChEBI" id="CHEBI:16240"/>
        <dbReference type="ChEBI" id="CHEBI:57309"/>
        <dbReference type="ChEBI" id="CHEBI:131725"/>
        <dbReference type="EC" id="1.3.3.15"/>
    </reaction>
</comment>
<dbReference type="EMBL" id="JACYFG010000007">
    <property type="protein sequence ID" value="MBD5779060.1"/>
    <property type="molecule type" value="Genomic_DNA"/>
</dbReference>
<dbReference type="NCBIfam" id="TIGR00562">
    <property type="entry name" value="proto_IX_ox"/>
    <property type="match status" value="1"/>
</dbReference>
<name>A0A927F8D9_9BACT</name>
<feature type="domain" description="Amine oxidase" evidence="7">
    <location>
        <begin position="11"/>
        <end position="452"/>
    </location>
</feature>
<reference evidence="8" key="1">
    <citation type="submission" date="2020-09" db="EMBL/GenBank/DDBJ databases">
        <title>Pelagicoccus enzymogenes sp. nov. with an EPS production, isolated from marine sediment.</title>
        <authorList>
            <person name="Feng X."/>
        </authorList>
    </citation>
    <scope>NUCLEOTIDE SEQUENCE</scope>
    <source>
        <strain evidence="8">NFK12</strain>
    </source>
</reference>
<evidence type="ECO:0000256" key="4">
    <source>
        <dbReference type="ARBA" id="ARBA00023002"/>
    </source>
</evidence>
<comment type="similarity">
    <text evidence="6">Belongs to the protoporphyrinogen/coproporphyrinogen oxidase family. Coproporphyrinogen III oxidase subfamily.</text>
</comment>
<keyword evidence="9" id="KW-1185">Reference proteome</keyword>
<dbReference type="EC" id="1.3.3.15" evidence="6"/>
<evidence type="ECO:0000313" key="9">
    <source>
        <dbReference type="Proteomes" id="UP000622317"/>
    </source>
</evidence>
<dbReference type="PANTHER" id="PTHR42923">
    <property type="entry name" value="PROTOPORPHYRINOGEN OXIDASE"/>
    <property type="match status" value="1"/>
</dbReference>
<keyword evidence="3 6" id="KW-0274">FAD</keyword>
<accession>A0A927F8D9</accession>
<dbReference type="Gene3D" id="3.50.50.60">
    <property type="entry name" value="FAD/NAD(P)-binding domain"/>
    <property type="match status" value="1"/>
</dbReference>
<dbReference type="Gene3D" id="1.10.3110.10">
    <property type="entry name" value="protoporphyrinogen ix oxidase, domain 3"/>
    <property type="match status" value="1"/>
</dbReference>
<comment type="cofactor">
    <cofactor evidence="1 6">
        <name>FAD</name>
        <dbReference type="ChEBI" id="CHEBI:57692"/>
    </cofactor>
</comment>
<evidence type="ECO:0000256" key="6">
    <source>
        <dbReference type="RuleBase" id="RU364052"/>
    </source>
</evidence>
<sequence>MQDAIILGGGISGLTAAYLAQQGGLDISVIEKASHPGGPITSCQKDGYLFERGPNSLLLPAPWVESFIAELGLQDQLQETNPVANKRYIVKKGRPVAVPTSPLQAVTTPLFSIKGKLGFLLEPFRKQISERAGRTETVASFVQRRMGRDFLDYAIDPFVSGVYAGDPHKLILEQAFPIMRGFEREGGSIIRGAIKHKKRQKREGTAYKKRSISFREGLGVLPKTIGRKLGNRLWLNSEAVAVNRVDEAWQVTWKRDGENFEGFAKNLIVCLPSYAIKRIAWSKGISEPLKASPNLEYPPVHSLALGFRREQIAHPLDGFGVLVPSKESPTILGALFSSSLYEGRAPQGHCLLTVMMGGIRHPEFASLSPEKLLPIALSDLRSLVGLEGEPSFYHCSSWPRAIPQYTRDFAPWKETLHSLEDEYPGLHFGGNCVDGIAMGASILSGKRLAETVS</sequence>
<dbReference type="Proteomes" id="UP000622317">
    <property type="component" value="Unassembled WGS sequence"/>
</dbReference>
<dbReference type="AlphaFoldDB" id="A0A927F8D9"/>
<evidence type="ECO:0000256" key="2">
    <source>
        <dbReference type="ARBA" id="ARBA00022630"/>
    </source>
</evidence>
<dbReference type="InterPro" id="IPR050464">
    <property type="entry name" value="Zeta_carotene_desat/Oxidored"/>
</dbReference>